<dbReference type="CDD" id="cd04301">
    <property type="entry name" value="NAT_SF"/>
    <property type="match status" value="1"/>
</dbReference>
<reference evidence="2 3" key="1">
    <citation type="submission" date="2022-04" db="EMBL/GenBank/DDBJ databases">
        <title>Halobacillus sp. isolated from saltern.</title>
        <authorList>
            <person name="Won M."/>
            <person name="Lee C.-M."/>
            <person name="Woen H.-Y."/>
            <person name="Kwon S.-W."/>
        </authorList>
    </citation>
    <scope>NUCLEOTIDE SEQUENCE [LARGE SCALE GENOMIC DNA]</scope>
    <source>
        <strain evidence="2 3">SSTM10-2</strain>
    </source>
</reference>
<dbReference type="InterPro" id="IPR000182">
    <property type="entry name" value="GNAT_dom"/>
</dbReference>
<evidence type="ECO:0000313" key="3">
    <source>
        <dbReference type="Proteomes" id="UP000831880"/>
    </source>
</evidence>
<dbReference type="Proteomes" id="UP000831880">
    <property type="component" value="Chromosome"/>
</dbReference>
<name>A0ABY4GU45_9BACI</name>
<feature type="domain" description="N-acetyltransferase" evidence="1">
    <location>
        <begin position="1"/>
        <end position="136"/>
    </location>
</feature>
<dbReference type="PROSITE" id="PS51186">
    <property type="entry name" value="GNAT"/>
    <property type="match status" value="1"/>
</dbReference>
<keyword evidence="3" id="KW-1185">Reference proteome</keyword>
<dbReference type="Gene3D" id="3.40.630.30">
    <property type="match status" value="1"/>
</dbReference>
<accession>A0ABY4GU45</accession>
<proteinExistence type="predicted"/>
<gene>
    <name evidence="2" type="ORF">MUO14_12780</name>
</gene>
<dbReference type="InterPro" id="IPR016181">
    <property type="entry name" value="Acyl_CoA_acyltransferase"/>
</dbReference>
<dbReference type="SUPFAM" id="SSF55729">
    <property type="entry name" value="Acyl-CoA N-acyltransferases (Nat)"/>
    <property type="match status" value="1"/>
</dbReference>
<organism evidence="2 3">
    <name type="scientific">Halobacillus shinanisalinarum</name>
    <dbReference type="NCBI Taxonomy" id="2932258"/>
    <lineage>
        <taxon>Bacteria</taxon>
        <taxon>Bacillati</taxon>
        <taxon>Bacillota</taxon>
        <taxon>Bacilli</taxon>
        <taxon>Bacillales</taxon>
        <taxon>Bacillaceae</taxon>
        <taxon>Halobacillus</taxon>
    </lineage>
</organism>
<evidence type="ECO:0000313" key="2">
    <source>
        <dbReference type="EMBL" id="UOQ91461.1"/>
    </source>
</evidence>
<dbReference type="RefSeq" id="WP_244751077.1">
    <property type="nucleotide sequence ID" value="NZ_CP095074.1"/>
</dbReference>
<dbReference type="EMBL" id="CP095074">
    <property type="protein sequence ID" value="UOQ91461.1"/>
    <property type="molecule type" value="Genomic_DNA"/>
</dbReference>
<protein>
    <submittedName>
        <fullName evidence="2">GNAT family N-acetyltransferase</fullName>
    </submittedName>
</protein>
<dbReference type="Pfam" id="PF00583">
    <property type="entry name" value="Acetyltransf_1"/>
    <property type="match status" value="1"/>
</dbReference>
<evidence type="ECO:0000259" key="1">
    <source>
        <dbReference type="PROSITE" id="PS51186"/>
    </source>
</evidence>
<sequence length="136" mass="15838">MIEIHSKIIHPLIKDLLSYATSKKRIAQEYKKYIQSSNRKLYVAERKGIMAGCIGIKFIEPNVCEIKHIAVFPPERGNRIGSEMIDFIMDKHLLNSVFAETDLDAVEFYRNYGFEISDLGEKYPSVERFLCEYKIQ</sequence>